<dbReference type="InterPro" id="IPR006683">
    <property type="entry name" value="Thioestr_dom"/>
</dbReference>
<evidence type="ECO:0000313" key="11">
    <source>
        <dbReference type="Proteomes" id="UP000032180"/>
    </source>
</evidence>
<dbReference type="SUPFAM" id="SSF54637">
    <property type="entry name" value="Thioesterase/thiol ester dehydrase-isomerase"/>
    <property type="match status" value="1"/>
</dbReference>
<organism evidence="10 11">
    <name type="scientific">Leersia perrieri</name>
    <dbReference type="NCBI Taxonomy" id="77586"/>
    <lineage>
        <taxon>Eukaryota</taxon>
        <taxon>Viridiplantae</taxon>
        <taxon>Streptophyta</taxon>
        <taxon>Embryophyta</taxon>
        <taxon>Tracheophyta</taxon>
        <taxon>Spermatophyta</taxon>
        <taxon>Magnoliopsida</taxon>
        <taxon>Liliopsida</taxon>
        <taxon>Poales</taxon>
        <taxon>Poaceae</taxon>
        <taxon>BOP clade</taxon>
        <taxon>Oryzoideae</taxon>
        <taxon>Oryzeae</taxon>
        <taxon>Oryzinae</taxon>
        <taxon>Leersia</taxon>
    </lineage>
</organism>
<evidence type="ECO:0000259" key="9">
    <source>
        <dbReference type="Pfam" id="PF03061"/>
    </source>
</evidence>
<comment type="pathway">
    <text evidence="5">Quinol/quinone metabolism; 1,4-dihydroxy-2-naphthoate biosynthesis; 1,4-dihydroxy-2-naphthoate from chorismate: step 7/7.</text>
</comment>
<dbReference type="PANTHER" id="PTHR43240">
    <property type="entry name" value="1,4-DIHYDROXY-2-NAPHTHOYL-COA THIOESTERASE 1"/>
    <property type="match status" value="1"/>
</dbReference>
<protein>
    <recommendedName>
        <fullName evidence="9">Thioesterase domain-containing protein</fullName>
    </recommendedName>
</protein>
<dbReference type="Pfam" id="PF03061">
    <property type="entry name" value="4HBT"/>
    <property type="match status" value="1"/>
</dbReference>
<comment type="similarity">
    <text evidence="6">Belongs to the 4-hydroxybenzoyl-CoA thioesterase family. DHNA-CoA hydrolase subfamily.</text>
</comment>
<comment type="subcellular location">
    <subcellularLocation>
        <location evidence="1">Peroxisome</location>
    </subcellularLocation>
</comment>
<dbReference type="GO" id="GO:0005777">
    <property type="term" value="C:peroxisome"/>
    <property type="evidence" value="ECO:0007669"/>
    <property type="project" value="UniProtKB-SubCell"/>
</dbReference>
<dbReference type="InterPro" id="IPR003736">
    <property type="entry name" value="PAAI_dom"/>
</dbReference>
<dbReference type="PANTHER" id="PTHR43240:SF24">
    <property type="entry name" value="OS05G0137700 PROTEIN"/>
    <property type="match status" value="1"/>
</dbReference>
<dbReference type="FunFam" id="3.10.129.10:FF:000048">
    <property type="entry name" value="14-dihydroxy-2-naphthoyl-CoA thioesterase 1"/>
    <property type="match status" value="1"/>
</dbReference>
<evidence type="ECO:0000256" key="5">
    <source>
        <dbReference type="ARBA" id="ARBA00060586"/>
    </source>
</evidence>
<proteinExistence type="inferred from homology"/>
<comment type="pathway">
    <text evidence="4">Cofactor biosynthesis; phylloquinone biosynthesis.</text>
</comment>
<evidence type="ECO:0000256" key="6">
    <source>
        <dbReference type="ARBA" id="ARBA00061187"/>
    </source>
</evidence>
<dbReference type="eggNOG" id="KOG3328">
    <property type="taxonomic scope" value="Eukaryota"/>
</dbReference>
<dbReference type="STRING" id="77586.A0A0D9WCI4"/>
<keyword evidence="2" id="KW-0378">Hydrolase</keyword>
<reference evidence="10" key="3">
    <citation type="submission" date="2015-04" db="UniProtKB">
        <authorList>
            <consortium name="EnsemblPlants"/>
        </authorList>
    </citation>
    <scope>IDENTIFICATION</scope>
</reference>
<feature type="domain" description="Thioesterase" evidence="9">
    <location>
        <begin position="61"/>
        <end position="132"/>
    </location>
</feature>
<accession>A0A0D9WCI4</accession>
<evidence type="ECO:0000256" key="3">
    <source>
        <dbReference type="ARBA" id="ARBA00023140"/>
    </source>
</evidence>
<dbReference type="GO" id="GO:0061522">
    <property type="term" value="F:1,4-dihydroxy-2-naphthoyl-CoA thioesterase activity"/>
    <property type="evidence" value="ECO:0007669"/>
    <property type="project" value="TreeGrafter"/>
</dbReference>
<reference evidence="10 11" key="1">
    <citation type="submission" date="2012-08" db="EMBL/GenBank/DDBJ databases">
        <title>Oryza genome evolution.</title>
        <authorList>
            <person name="Wing R.A."/>
        </authorList>
    </citation>
    <scope>NUCLEOTIDE SEQUENCE</scope>
</reference>
<dbReference type="CDD" id="cd03443">
    <property type="entry name" value="PaaI_thioesterase"/>
    <property type="match status" value="1"/>
</dbReference>
<evidence type="ECO:0000256" key="7">
    <source>
        <dbReference type="ARBA" id="ARBA00066058"/>
    </source>
</evidence>
<keyword evidence="3" id="KW-0576">Peroxisome</keyword>
<evidence type="ECO:0000256" key="1">
    <source>
        <dbReference type="ARBA" id="ARBA00004275"/>
    </source>
</evidence>
<evidence type="ECO:0000256" key="4">
    <source>
        <dbReference type="ARBA" id="ARBA00060572"/>
    </source>
</evidence>
<dbReference type="AlphaFoldDB" id="A0A0D9WCI4"/>
<evidence type="ECO:0000313" key="10">
    <source>
        <dbReference type="EnsemblPlants" id="LPERR05G02310.1"/>
    </source>
</evidence>
<name>A0A0D9WCI4_9ORYZ</name>
<dbReference type="Proteomes" id="UP000032180">
    <property type="component" value="Chromosome 5"/>
</dbReference>
<sequence length="171" mass="18351">MAAGNGDGGEEGKSSSWPWPPDGPWDNPLHSLGMEFTTVTAGEVVGRLLVTATCCQPFKVLGGGVSALMAEATASIGGYLASGHRRVAGVQLSINHIRPAHLGETVMAKAKPIQLGRTIQVWEVQIWRIDPSTSECKDLVSTARVTLLCNLPIPEEMKHYQEGLIKKHSKL</sequence>
<dbReference type="HOGENOM" id="CLU_089876_2_0_1"/>
<dbReference type="NCBIfam" id="TIGR00369">
    <property type="entry name" value="unchar_dom_1"/>
    <property type="match status" value="1"/>
</dbReference>
<keyword evidence="11" id="KW-1185">Reference proteome</keyword>
<dbReference type="EnsemblPlants" id="LPERR05G02310.1">
    <property type="protein sequence ID" value="LPERR05G02310.1"/>
    <property type="gene ID" value="LPERR05G02310"/>
</dbReference>
<evidence type="ECO:0000256" key="8">
    <source>
        <dbReference type="SAM" id="MobiDB-lite"/>
    </source>
</evidence>
<feature type="region of interest" description="Disordered" evidence="8">
    <location>
        <begin position="1"/>
        <end position="24"/>
    </location>
</feature>
<reference evidence="11" key="2">
    <citation type="submission" date="2013-12" db="EMBL/GenBank/DDBJ databases">
        <authorList>
            <person name="Yu Y."/>
            <person name="Lee S."/>
            <person name="de Baynast K."/>
            <person name="Wissotski M."/>
            <person name="Liu L."/>
            <person name="Talag J."/>
            <person name="Goicoechea J."/>
            <person name="Angelova A."/>
            <person name="Jetty R."/>
            <person name="Kudrna D."/>
            <person name="Golser W."/>
            <person name="Rivera L."/>
            <person name="Zhang J."/>
            <person name="Wing R."/>
        </authorList>
    </citation>
    <scope>NUCLEOTIDE SEQUENCE</scope>
</reference>
<dbReference type="Gene3D" id="3.10.129.10">
    <property type="entry name" value="Hotdog Thioesterase"/>
    <property type="match status" value="1"/>
</dbReference>
<evidence type="ECO:0000256" key="2">
    <source>
        <dbReference type="ARBA" id="ARBA00022801"/>
    </source>
</evidence>
<comment type="subunit">
    <text evidence="7">Homotetramers.</text>
</comment>
<dbReference type="GO" id="GO:0042372">
    <property type="term" value="P:phylloquinone biosynthetic process"/>
    <property type="evidence" value="ECO:0007669"/>
    <property type="project" value="UniProtKB-ARBA"/>
</dbReference>
<dbReference type="Gramene" id="LPERR05G02310.1">
    <property type="protein sequence ID" value="LPERR05G02310.1"/>
    <property type="gene ID" value="LPERR05G02310"/>
</dbReference>
<dbReference type="InterPro" id="IPR029069">
    <property type="entry name" value="HotDog_dom_sf"/>
</dbReference>